<comment type="caution">
    <text evidence="1">The sequence shown here is derived from an EMBL/GenBank/DDBJ whole genome shotgun (WGS) entry which is preliminary data.</text>
</comment>
<organism evidence="1 2">
    <name type="scientific">Winogradskya consettensis</name>
    <dbReference type="NCBI Taxonomy" id="113560"/>
    <lineage>
        <taxon>Bacteria</taxon>
        <taxon>Bacillati</taxon>
        <taxon>Actinomycetota</taxon>
        <taxon>Actinomycetes</taxon>
        <taxon>Micromonosporales</taxon>
        <taxon>Micromonosporaceae</taxon>
        <taxon>Winogradskya</taxon>
    </lineage>
</organism>
<protein>
    <submittedName>
        <fullName evidence="1">Uncharacterized protein</fullName>
    </submittedName>
</protein>
<sequence length="254" mass="28665">MDCKFSEFSYGYAAIREAESVIGQIYRQHGAPVLPSLIQEEELGYDARIPFVDYALFLQFKRTEYVSRRHPASPTWEHVNMPHYRFTIDTAGHQHAALARLEARLNSTPGSGEVFYTAPTFHLQEDFDHAYGFGEVLERSSIVLPSELEQNVGVHHFVVTAEGESLVLSQPRPPQKQVHWSTLLSAANDRAGAARERVRHDSMNLESLEDALLDSLSLIRPRFDRDLSAPRSRRIQRLAAVLGCGLALFTFDAD</sequence>
<keyword evidence="2" id="KW-1185">Reference proteome</keyword>
<dbReference type="AlphaFoldDB" id="A0A919SE67"/>
<gene>
    <name evidence="1" type="ORF">Aco04nite_18600</name>
</gene>
<evidence type="ECO:0000313" key="1">
    <source>
        <dbReference type="EMBL" id="GIM70115.1"/>
    </source>
</evidence>
<dbReference type="EMBL" id="BOQP01000008">
    <property type="protein sequence ID" value="GIM70115.1"/>
    <property type="molecule type" value="Genomic_DNA"/>
</dbReference>
<name>A0A919SE67_9ACTN</name>
<reference evidence="1" key="1">
    <citation type="submission" date="2021-03" db="EMBL/GenBank/DDBJ databases">
        <title>Whole genome shotgun sequence of Actinoplanes consettensis NBRC 14913.</title>
        <authorList>
            <person name="Komaki H."/>
            <person name="Tamura T."/>
        </authorList>
    </citation>
    <scope>NUCLEOTIDE SEQUENCE</scope>
    <source>
        <strain evidence="1">NBRC 14913</strain>
    </source>
</reference>
<dbReference type="Proteomes" id="UP000680865">
    <property type="component" value="Unassembled WGS sequence"/>
</dbReference>
<evidence type="ECO:0000313" key="2">
    <source>
        <dbReference type="Proteomes" id="UP000680865"/>
    </source>
</evidence>
<accession>A0A919SE67</accession>
<proteinExistence type="predicted"/>